<dbReference type="SUPFAM" id="SSF56672">
    <property type="entry name" value="DNA/RNA polymerases"/>
    <property type="match status" value="1"/>
</dbReference>
<reference evidence="4 5" key="1">
    <citation type="journal article" date="2011" name="Genome Biol.">
        <title>Comparative genome sequence analysis underscores mycoparasitism as the ancestral life style of Trichoderma.</title>
        <authorList>
            <person name="Kubicek C.P."/>
            <person name="Herrera-Estrella A."/>
            <person name="Seidl-Seiboth V."/>
            <person name="Martinez D.A."/>
            <person name="Druzhinina I.S."/>
            <person name="Thon M."/>
            <person name="Zeilinger S."/>
            <person name="Casas-Flores S."/>
            <person name="Horwitz B.A."/>
            <person name="Mukherjee P.K."/>
            <person name="Mukherjee M."/>
            <person name="Kredics L."/>
            <person name="Alcaraz L.D."/>
            <person name="Aerts A."/>
            <person name="Antal Z."/>
            <person name="Atanasova L."/>
            <person name="Cervantes-Badillo M.G."/>
            <person name="Challacombe J."/>
            <person name="Chertkov O."/>
            <person name="McCluskey K."/>
            <person name="Coulpier F."/>
            <person name="Deshpande N."/>
            <person name="von Doehren H."/>
            <person name="Ebbole D.J."/>
            <person name="Esquivel-Naranjo E.U."/>
            <person name="Fekete E."/>
            <person name="Flipphi M."/>
            <person name="Glaser F."/>
            <person name="Gomez-Rodriguez E.Y."/>
            <person name="Gruber S."/>
            <person name="Han C."/>
            <person name="Henrissat B."/>
            <person name="Hermosa R."/>
            <person name="Hernandez-Onate M."/>
            <person name="Karaffa L."/>
            <person name="Kosti I."/>
            <person name="Le Crom S."/>
            <person name="Lindquist E."/>
            <person name="Lucas S."/>
            <person name="Luebeck M."/>
            <person name="Luebeck P.S."/>
            <person name="Margeot A."/>
            <person name="Metz B."/>
            <person name="Misra M."/>
            <person name="Nevalainen H."/>
            <person name="Omann M."/>
            <person name="Packer N."/>
            <person name="Perrone G."/>
            <person name="Uresti-Rivera E.E."/>
            <person name="Salamov A."/>
            <person name="Schmoll M."/>
            <person name="Seiboth B."/>
            <person name="Shapiro H."/>
            <person name="Sukno S."/>
            <person name="Tamayo-Ramos J.A."/>
            <person name="Tisch D."/>
            <person name="Wiest A."/>
            <person name="Wilkinson H.H."/>
            <person name="Zhang M."/>
            <person name="Coutinho P.M."/>
            <person name="Kenerley C.M."/>
            <person name="Monte E."/>
            <person name="Baker S.E."/>
            <person name="Grigoriev I.V."/>
        </authorList>
    </citation>
    <scope>NUCLEOTIDE SEQUENCE [LARGE SCALE GENOMIC DNA]</scope>
    <source>
        <strain evidence="5">Gv29-8 / FGSC 10586</strain>
    </source>
</reference>
<feature type="non-terminal residue" evidence="4">
    <location>
        <position position="1"/>
    </location>
</feature>
<dbReference type="RefSeq" id="XP_013955569.1">
    <property type="nucleotide sequence ID" value="XM_014100094.1"/>
</dbReference>
<protein>
    <recommendedName>
        <fullName evidence="3">Reverse transcriptase/retrotransposon-derived protein RNase H-like domain-containing protein</fullName>
    </recommendedName>
</protein>
<gene>
    <name evidence="4" type="ORF">TRIVIDRAFT_152680</name>
</gene>
<evidence type="ECO:0000259" key="3">
    <source>
        <dbReference type="Pfam" id="PF17919"/>
    </source>
</evidence>
<dbReference type="AlphaFoldDB" id="G9MW81"/>
<dbReference type="InterPro" id="IPR043502">
    <property type="entry name" value="DNA/RNA_pol_sf"/>
</dbReference>
<evidence type="ECO:0000313" key="5">
    <source>
        <dbReference type="Proteomes" id="UP000007115"/>
    </source>
</evidence>
<feature type="domain" description="Reverse transcriptase/retrotransposon-derived protein RNase H-like" evidence="3">
    <location>
        <begin position="2"/>
        <end position="60"/>
    </location>
</feature>
<name>G9MW81_HYPVG</name>
<sequence>KKEMVLEVDYFKQAFKGYLLQFNNKSILYPIIYYLAVLSLTKKNYIIYNKELFTIIFCLKV</sequence>
<comment type="caution">
    <text evidence="4">The sequence shown here is derived from an EMBL/GenBank/DDBJ whole genome shotgun (WGS) entry which is preliminary data.</text>
</comment>
<proteinExistence type="predicted"/>
<dbReference type="GO" id="GO:0005739">
    <property type="term" value="C:mitochondrion"/>
    <property type="evidence" value="ECO:0007669"/>
    <property type="project" value="UniProtKB-SubCell"/>
</dbReference>
<dbReference type="HOGENOM" id="CLU_2928964_0_0_1"/>
<dbReference type="VEuPathDB" id="FungiDB:TRIVIDRAFT_152680"/>
<keyword evidence="2" id="KW-0496">Mitochondrion</keyword>
<organism evidence="4 5">
    <name type="scientific">Hypocrea virens (strain Gv29-8 / FGSC 10586)</name>
    <name type="common">Gliocladium virens</name>
    <name type="synonym">Trichoderma virens</name>
    <dbReference type="NCBI Taxonomy" id="413071"/>
    <lineage>
        <taxon>Eukaryota</taxon>
        <taxon>Fungi</taxon>
        <taxon>Dikarya</taxon>
        <taxon>Ascomycota</taxon>
        <taxon>Pezizomycotina</taxon>
        <taxon>Sordariomycetes</taxon>
        <taxon>Hypocreomycetidae</taxon>
        <taxon>Hypocreales</taxon>
        <taxon>Hypocreaceae</taxon>
        <taxon>Trichoderma</taxon>
    </lineage>
</organism>
<dbReference type="OrthoDB" id="5096095at2759"/>
<dbReference type="Pfam" id="PF17919">
    <property type="entry name" value="RT_RNaseH_2"/>
    <property type="match status" value="1"/>
</dbReference>
<dbReference type="InterPro" id="IPR041577">
    <property type="entry name" value="RT_RNaseH_2"/>
</dbReference>
<comment type="subcellular location">
    <subcellularLocation>
        <location evidence="1">Mitochondrion</location>
    </subcellularLocation>
</comment>
<dbReference type="EMBL" id="ABDF02000072">
    <property type="protein sequence ID" value="EHK21376.1"/>
    <property type="molecule type" value="Genomic_DNA"/>
</dbReference>
<accession>G9MW81</accession>
<keyword evidence="5" id="KW-1185">Reference proteome</keyword>
<dbReference type="GeneID" id="25788202"/>
<dbReference type="Proteomes" id="UP000007115">
    <property type="component" value="Unassembled WGS sequence"/>
</dbReference>
<evidence type="ECO:0000256" key="2">
    <source>
        <dbReference type="ARBA" id="ARBA00023128"/>
    </source>
</evidence>
<dbReference type="InParanoid" id="G9MW81"/>
<evidence type="ECO:0000256" key="1">
    <source>
        <dbReference type="ARBA" id="ARBA00004173"/>
    </source>
</evidence>
<evidence type="ECO:0000313" key="4">
    <source>
        <dbReference type="EMBL" id="EHK21376.1"/>
    </source>
</evidence>